<reference evidence="9" key="1">
    <citation type="submission" date="2025-08" db="UniProtKB">
        <authorList>
            <consortium name="RefSeq"/>
        </authorList>
    </citation>
    <scope>IDENTIFICATION</scope>
    <source>
        <tissue evidence="9">Whole organism</tissue>
    </source>
</reference>
<dbReference type="GO" id="GO:0005774">
    <property type="term" value="C:vacuolar membrane"/>
    <property type="evidence" value="ECO:0007669"/>
    <property type="project" value="TreeGrafter"/>
</dbReference>
<evidence type="ECO:0000256" key="5">
    <source>
        <dbReference type="SAM" id="MobiDB-lite"/>
    </source>
</evidence>
<feature type="transmembrane region" description="Helical" evidence="6">
    <location>
        <begin position="420"/>
        <end position="438"/>
    </location>
</feature>
<feature type="transmembrane region" description="Helical" evidence="6">
    <location>
        <begin position="234"/>
        <end position="253"/>
    </location>
</feature>
<evidence type="ECO:0000256" key="2">
    <source>
        <dbReference type="ARBA" id="ARBA00022692"/>
    </source>
</evidence>
<evidence type="ECO:0000313" key="8">
    <source>
        <dbReference type="Proteomes" id="UP000504606"/>
    </source>
</evidence>
<dbReference type="Proteomes" id="UP000504606">
    <property type="component" value="Unplaced"/>
</dbReference>
<gene>
    <name evidence="9" type="primary">LOC113212800</name>
</gene>
<dbReference type="GeneID" id="113212800"/>
<dbReference type="GO" id="GO:0015179">
    <property type="term" value="F:L-amino acid transmembrane transporter activity"/>
    <property type="evidence" value="ECO:0007669"/>
    <property type="project" value="TreeGrafter"/>
</dbReference>
<dbReference type="RefSeq" id="XP_026287408.1">
    <property type="nucleotide sequence ID" value="XM_026431623.2"/>
</dbReference>
<evidence type="ECO:0000259" key="7">
    <source>
        <dbReference type="Pfam" id="PF01490"/>
    </source>
</evidence>
<dbReference type="KEGG" id="foc:113212800"/>
<evidence type="ECO:0000256" key="1">
    <source>
        <dbReference type="ARBA" id="ARBA00004141"/>
    </source>
</evidence>
<feature type="transmembrane region" description="Helical" evidence="6">
    <location>
        <begin position="356"/>
        <end position="378"/>
    </location>
</feature>
<feature type="transmembrane region" description="Helical" evidence="6">
    <location>
        <begin position="314"/>
        <end position="335"/>
    </location>
</feature>
<comment type="subcellular location">
    <subcellularLocation>
        <location evidence="1">Membrane</location>
        <topology evidence="1">Multi-pass membrane protein</topology>
    </subcellularLocation>
</comment>
<keyword evidence="3 6" id="KW-1133">Transmembrane helix</keyword>
<feature type="transmembrane region" description="Helical" evidence="6">
    <location>
        <begin position="132"/>
        <end position="151"/>
    </location>
</feature>
<feature type="transmembrane region" description="Helical" evidence="6">
    <location>
        <begin position="274"/>
        <end position="294"/>
    </location>
</feature>
<accession>A0A6J1T2C9</accession>
<dbReference type="PANTHER" id="PTHR22950:SF349">
    <property type="entry name" value="AMINO ACID TRANSPORTER TRANSMEMBRANE DOMAIN-CONTAINING PROTEIN"/>
    <property type="match status" value="1"/>
</dbReference>
<name>A0A6J1T2C9_FRAOC</name>
<evidence type="ECO:0000313" key="9">
    <source>
        <dbReference type="RefSeq" id="XP_026287408.1"/>
    </source>
</evidence>
<dbReference type="OrthoDB" id="1684102at2759"/>
<sequence>MRTDVEDATSRPADPGDGGGSGKPTGRETATAVEHPTSYLETLVHLLKGSVGSGLFAMGDAFHNAGLIAGLLFTLFTGTVCVYAQHQLITTSAVVSSRLGMAYAPDYAETAELALRMGPGFFPRVAVVARRLINTLLCITQLGFCSVYFVFVASNVKKVLDHYISVDIDEHAYMAIAVVPLLLLSWVRNLKHLAPVSLAANVTMVAGVVVTLYLCSKDGLPPLSERRLVADWNRWPLFFGTVVYSFEAICIVMPLKNEMRNPKDFSRPLGVMNVGAVLTGVLLVSVGFIGYLKFGDAVKGSLTLNLDDSVLSHVLMVGLCLAIMGTYPLQAYVPVDILWPPLSRRLGGSEPCGRHPVLAELGFRSCLVIFTFLLAAVVPRLGLFISLVGALSSTSLAFFFPPLLDWAWRWRDGLSAWRHAVNAFILLMGVLLTAWGTYSALREIIEAMAEDRS</sequence>
<feature type="transmembrane region" description="Helical" evidence="6">
    <location>
        <begin position="384"/>
        <end position="408"/>
    </location>
</feature>
<organism evidence="8 9">
    <name type="scientific">Frankliniella occidentalis</name>
    <name type="common">Western flower thrips</name>
    <name type="synonym">Euthrips occidentalis</name>
    <dbReference type="NCBI Taxonomy" id="133901"/>
    <lineage>
        <taxon>Eukaryota</taxon>
        <taxon>Metazoa</taxon>
        <taxon>Ecdysozoa</taxon>
        <taxon>Arthropoda</taxon>
        <taxon>Hexapoda</taxon>
        <taxon>Insecta</taxon>
        <taxon>Pterygota</taxon>
        <taxon>Neoptera</taxon>
        <taxon>Paraneoptera</taxon>
        <taxon>Thysanoptera</taxon>
        <taxon>Terebrantia</taxon>
        <taxon>Thripoidea</taxon>
        <taxon>Thripidae</taxon>
        <taxon>Frankliniella</taxon>
    </lineage>
</organism>
<dbReference type="InterPro" id="IPR013057">
    <property type="entry name" value="AA_transpt_TM"/>
</dbReference>
<evidence type="ECO:0000256" key="6">
    <source>
        <dbReference type="SAM" id="Phobius"/>
    </source>
</evidence>
<dbReference type="AlphaFoldDB" id="A0A6J1T2C9"/>
<dbReference type="PANTHER" id="PTHR22950">
    <property type="entry name" value="AMINO ACID TRANSPORTER"/>
    <property type="match status" value="1"/>
</dbReference>
<keyword evidence="2 6" id="KW-0812">Transmembrane</keyword>
<keyword evidence="4 6" id="KW-0472">Membrane</keyword>
<feature type="domain" description="Amino acid transporter transmembrane" evidence="7">
    <location>
        <begin position="35"/>
        <end position="440"/>
    </location>
</feature>
<evidence type="ECO:0000256" key="4">
    <source>
        <dbReference type="ARBA" id="ARBA00023136"/>
    </source>
</evidence>
<feature type="transmembrane region" description="Helical" evidence="6">
    <location>
        <begin position="65"/>
        <end position="84"/>
    </location>
</feature>
<feature type="region of interest" description="Disordered" evidence="5">
    <location>
        <begin position="1"/>
        <end position="32"/>
    </location>
</feature>
<protein>
    <submittedName>
        <fullName evidence="9">Proton-coupled amino acid transporter 1-like isoform X1</fullName>
    </submittedName>
</protein>
<dbReference type="Pfam" id="PF01490">
    <property type="entry name" value="Aa_trans"/>
    <property type="match status" value="1"/>
</dbReference>
<feature type="transmembrane region" description="Helical" evidence="6">
    <location>
        <begin position="194"/>
        <end position="214"/>
    </location>
</feature>
<evidence type="ECO:0000256" key="3">
    <source>
        <dbReference type="ARBA" id="ARBA00022989"/>
    </source>
</evidence>
<keyword evidence="8" id="KW-1185">Reference proteome</keyword>
<proteinExistence type="predicted"/>